<evidence type="ECO:0000256" key="2">
    <source>
        <dbReference type="ARBA" id="ARBA00022649"/>
    </source>
</evidence>
<keyword evidence="4" id="KW-1185">Reference proteome</keyword>
<keyword evidence="2" id="KW-1277">Toxin-antitoxin system</keyword>
<evidence type="ECO:0000256" key="1">
    <source>
        <dbReference type="ARBA" id="ARBA00007521"/>
    </source>
</evidence>
<organism evidence="3 4">
    <name type="scientific">Pediococcus inopinatus</name>
    <dbReference type="NCBI Taxonomy" id="114090"/>
    <lineage>
        <taxon>Bacteria</taxon>
        <taxon>Bacillati</taxon>
        <taxon>Bacillota</taxon>
        <taxon>Bacilli</taxon>
        <taxon>Lactobacillales</taxon>
        <taxon>Lactobacillaceae</taxon>
        <taxon>Pediococcus</taxon>
    </lineage>
</organism>
<dbReference type="InterPro" id="IPR011067">
    <property type="entry name" value="Plasmid_toxin/cell-grow_inhib"/>
</dbReference>
<gene>
    <name evidence="3" type="ORF">N6G96_00115</name>
</gene>
<proteinExistence type="inferred from homology"/>
<dbReference type="Pfam" id="PF02452">
    <property type="entry name" value="PemK_toxin"/>
    <property type="match status" value="1"/>
</dbReference>
<dbReference type="PANTHER" id="PTHR33988:SF3">
    <property type="entry name" value="ENDORIBONUCLEASE TOXIN CHPB-RELATED"/>
    <property type="match status" value="1"/>
</dbReference>
<reference evidence="4" key="1">
    <citation type="submission" date="2024-06" db="EMBL/GenBank/DDBJ databases">
        <authorList>
            <person name="Chang H.C."/>
            <person name="Mun S.Y."/>
        </authorList>
    </citation>
    <scope>NUCLEOTIDE SEQUENCE [LARGE SCALE GENOMIC DNA]</scope>
    <source>
        <strain evidence="4">KT1</strain>
    </source>
</reference>
<accession>A0ABZ0Q6T9</accession>
<dbReference type="Gene3D" id="2.30.30.110">
    <property type="match status" value="1"/>
</dbReference>
<dbReference type="Proteomes" id="UP001302696">
    <property type="component" value="Chromosome"/>
</dbReference>
<sequence>MTEYPHCQDIIYLGFDPSTGKEINKRRPAVVISVMPYNKLVGLCVVCPITHTKHEFGSVKVHDTKIDGYVNAWQIYSFDYRKRHMQKVTTMSAADFNLVIQNYTQILENGMSL</sequence>
<name>A0ABZ0Q6T9_9LACO</name>
<comment type="similarity">
    <text evidence="1">Belongs to the PemK/MazF family.</text>
</comment>
<dbReference type="InterPro" id="IPR003477">
    <property type="entry name" value="PemK-like"/>
</dbReference>
<evidence type="ECO:0000313" key="3">
    <source>
        <dbReference type="EMBL" id="WPC22666.1"/>
    </source>
</evidence>
<dbReference type="RefSeq" id="WP_063698627.1">
    <property type="nucleotide sequence ID" value="NZ_BBIM01000045.1"/>
</dbReference>
<dbReference type="PANTHER" id="PTHR33988">
    <property type="entry name" value="ENDORIBONUCLEASE MAZF-RELATED"/>
    <property type="match status" value="1"/>
</dbReference>
<dbReference type="EMBL" id="CP104778">
    <property type="protein sequence ID" value="WPC22666.1"/>
    <property type="molecule type" value="Genomic_DNA"/>
</dbReference>
<dbReference type="SUPFAM" id="SSF50118">
    <property type="entry name" value="Cell growth inhibitor/plasmid maintenance toxic component"/>
    <property type="match status" value="1"/>
</dbReference>
<evidence type="ECO:0000313" key="4">
    <source>
        <dbReference type="Proteomes" id="UP001302696"/>
    </source>
</evidence>
<protein>
    <submittedName>
        <fullName evidence="3">Type II toxin-antitoxin system PemK/MazF family toxin</fullName>
    </submittedName>
</protein>